<dbReference type="KEGG" id="dgo:DGo_CA1311"/>
<dbReference type="STRING" id="745776.DGo_CA1311"/>
<keyword evidence="3" id="KW-1185">Reference proteome</keyword>
<dbReference type="SUPFAM" id="SSF48619">
    <property type="entry name" value="Phospholipase A2, PLA2"/>
    <property type="match status" value="1"/>
</dbReference>
<organism evidence="2 3">
    <name type="scientific">Deinococcus gobiensis (strain DSM 21396 / JCM 16679 / CGMCC 1.7299 / I-0)</name>
    <dbReference type="NCBI Taxonomy" id="745776"/>
    <lineage>
        <taxon>Bacteria</taxon>
        <taxon>Thermotogati</taxon>
        <taxon>Deinococcota</taxon>
        <taxon>Deinococci</taxon>
        <taxon>Deinococcales</taxon>
        <taxon>Deinococcaceae</taxon>
        <taxon>Deinococcus</taxon>
    </lineage>
</organism>
<dbReference type="OrthoDB" id="290927at2"/>
<dbReference type="eggNOG" id="ENOG5032UCC">
    <property type="taxonomic scope" value="Bacteria"/>
</dbReference>
<dbReference type="EMBL" id="CP002191">
    <property type="protein sequence ID" value="AFD25238.1"/>
    <property type="molecule type" value="Genomic_DNA"/>
</dbReference>
<proteinExistence type="predicted"/>
<dbReference type="Gene3D" id="1.20.90.10">
    <property type="entry name" value="Phospholipase A2 domain"/>
    <property type="match status" value="1"/>
</dbReference>
<accession>H8GSV4</accession>
<reference evidence="2 3" key="1">
    <citation type="journal article" date="2012" name="PLoS ONE">
        <title>Genome sequence and transcriptome analysis of the radioresistant bacterium Deinococcus gobiensis: insights into the extreme environmental adaptations.</title>
        <authorList>
            <person name="Yuan M."/>
            <person name="Chen M."/>
            <person name="Zhang W."/>
            <person name="Lu W."/>
            <person name="Wang J."/>
            <person name="Yang M."/>
            <person name="Zhao P."/>
            <person name="Tang R."/>
            <person name="Li X."/>
            <person name="Hao Y."/>
            <person name="Zhou Z."/>
            <person name="Zhan Y."/>
            <person name="Yu H."/>
            <person name="Teng C."/>
            <person name="Yan Y."/>
            <person name="Ping S."/>
            <person name="Wang Y."/>
            <person name="Lin M."/>
        </authorList>
    </citation>
    <scope>NUCLEOTIDE SEQUENCE [LARGE SCALE GENOMIC DNA]</scope>
    <source>
        <strain evidence="2 3">I-0</strain>
    </source>
</reference>
<dbReference type="InterPro" id="IPR036444">
    <property type="entry name" value="PLipase_A2_dom_sf"/>
</dbReference>
<dbReference type="GO" id="GO:0004623">
    <property type="term" value="F:phospholipase A2 activity"/>
    <property type="evidence" value="ECO:0007669"/>
    <property type="project" value="InterPro"/>
</dbReference>
<dbReference type="HOGENOM" id="CLU_1228271_0_0_0"/>
<dbReference type="InterPro" id="IPR015141">
    <property type="entry name" value="PLipase_A2_prok/fun"/>
</dbReference>
<dbReference type="PATRIC" id="fig|745776.4.peg.1350"/>
<feature type="signal peptide" evidence="1">
    <location>
        <begin position="1"/>
        <end position="27"/>
    </location>
</feature>
<dbReference type="AlphaFoldDB" id="H8GSV4"/>
<dbReference type="GO" id="GO:0006644">
    <property type="term" value="P:phospholipid metabolic process"/>
    <property type="evidence" value="ECO:0007669"/>
    <property type="project" value="InterPro"/>
</dbReference>
<keyword evidence="1" id="KW-0732">Signal</keyword>
<dbReference type="GO" id="GO:0050482">
    <property type="term" value="P:arachidonate secretion"/>
    <property type="evidence" value="ECO:0007669"/>
    <property type="project" value="InterPro"/>
</dbReference>
<dbReference type="Proteomes" id="UP000007575">
    <property type="component" value="Chromosome"/>
</dbReference>
<evidence type="ECO:0000313" key="2">
    <source>
        <dbReference type="EMBL" id="AFD25238.1"/>
    </source>
</evidence>
<feature type="chain" id="PRO_5003613810" evidence="1">
    <location>
        <begin position="28"/>
        <end position="215"/>
    </location>
</feature>
<protein>
    <submittedName>
        <fullName evidence="2">Phospholipase A2</fullName>
    </submittedName>
</protein>
<evidence type="ECO:0000313" key="3">
    <source>
        <dbReference type="Proteomes" id="UP000007575"/>
    </source>
</evidence>
<dbReference type="PROSITE" id="PS51257">
    <property type="entry name" value="PROKAR_LIPOPROTEIN"/>
    <property type="match status" value="1"/>
</dbReference>
<name>H8GSV4_DEIGI</name>
<dbReference type="Pfam" id="PF09056">
    <property type="entry name" value="Phospholip_A2_3"/>
    <property type="match status" value="1"/>
</dbReference>
<evidence type="ECO:0000256" key="1">
    <source>
        <dbReference type="SAM" id="SignalP"/>
    </source>
</evidence>
<gene>
    <name evidence="2" type="ordered locus">DGo_CA1311</name>
</gene>
<sequence>MRRALPAVAVLSAVLMSCGQSTPPAGAALSAPMSSYAARPELQDAGSQAVLSRYGDDPELLRSLQEAYGERPFDLGLPAVPGLSAQDLASDRLAYVKRTGWGSVNNYDAQYAAYRGTSQPYAGLNWTRDGCSAPDGLGLGYREDFLPACNVHDFAYRNLKVYERTDANRKTSDEAFHTNMKAICAAKSWIKRPPCVTAAYAYYQAVRVGGGSSFE</sequence>